<proteinExistence type="predicted"/>
<evidence type="ECO:0000313" key="2">
    <source>
        <dbReference type="EMBL" id="MER6983827.1"/>
    </source>
</evidence>
<comment type="caution">
    <text evidence="2">The sequence shown here is derived from an EMBL/GenBank/DDBJ whole genome shotgun (WGS) entry which is preliminary data.</text>
</comment>
<feature type="coiled-coil region" evidence="1">
    <location>
        <begin position="45"/>
        <end position="105"/>
    </location>
</feature>
<protein>
    <submittedName>
        <fullName evidence="2">Cellulose-binding protein</fullName>
    </submittedName>
</protein>
<name>A0ABV1WJK1_9ACTN</name>
<organism evidence="2 3">
    <name type="scientific">Streptomyces carpinensis</name>
    <dbReference type="NCBI Taxonomy" id="66369"/>
    <lineage>
        <taxon>Bacteria</taxon>
        <taxon>Bacillati</taxon>
        <taxon>Actinomycetota</taxon>
        <taxon>Actinomycetes</taxon>
        <taxon>Kitasatosporales</taxon>
        <taxon>Streptomycetaceae</taxon>
        <taxon>Streptomyces</taxon>
    </lineage>
</organism>
<evidence type="ECO:0000256" key="1">
    <source>
        <dbReference type="SAM" id="Coils"/>
    </source>
</evidence>
<reference evidence="2 3" key="1">
    <citation type="submission" date="2024-06" db="EMBL/GenBank/DDBJ databases">
        <title>The Natural Products Discovery Center: Release of the First 8490 Sequenced Strains for Exploring Actinobacteria Biosynthetic Diversity.</title>
        <authorList>
            <person name="Kalkreuter E."/>
            <person name="Kautsar S.A."/>
            <person name="Yang D."/>
            <person name="Bader C.D."/>
            <person name="Teijaro C.N."/>
            <person name="Fluegel L."/>
            <person name="Davis C.M."/>
            <person name="Simpson J.R."/>
            <person name="Lauterbach L."/>
            <person name="Steele A.D."/>
            <person name="Gui C."/>
            <person name="Meng S."/>
            <person name="Li G."/>
            <person name="Viehrig K."/>
            <person name="Ye F."/>
            <person name="Su P."/>
            <person name="Kiefer A.F."/>
            <person name="Nichols A."/>
            <person name="Cepeda A.J."/>
            <person name="Yan W."/>
            <person name="Fan B."/>
            <person name="Jiang Y."/>
            <person name="Adhikari A."/>
            <person name="Zheng C.-J."/>
            <person name="Schuster L."/>
            <person name="Cowan T.M."/>
            <person name="Smanski M.J."/>
            <person name="Chevrette M.G."/>
            <person name="De Carvalho L.P.S."/>
            <person name="Shen B."/>
        </authorList>
    </citation>
    <scope>NUCLEOTIDE SEQUENCE [LARGE SCALE GENOMIC DNA]</scope>
    <source>
        <strain evidence="2 3">NPDC000634</strain>
    </source>
</reference>
<gene>
    <name evidence="2" type="ORF">ABT317_44485</name>
</gene>
<keyword evidence="1" id="KW-0175">Coiled coil</keyword>
<evidence type="ECO:0000313" key="3">
    <source>
        <dbReference type="Proteomes" id="UP001458415"/>
    </source>
</evidence>
<dbReference type="EMBL" id="JBEPCU010001531">
    <property type="protein sequence ID" value="MER6983827.1"/>
    <property type="molecule type" value="Genomic_DNA"/>
</dbReference>
<dbReference type="Proteomes" id="UP001458415">
    <property type="component" value="Unassembled WGS sequence"/>
</dbReference>
<sequence length="112" mass="12541">MGSASRSSAAFHGFVVVKGRGYRPDQVNACADGLSDERDAAWERAARLTVLAKNMEAELAALRETVDRLGEQTYESLGEGARRLYELSQREAQALRERARRLLQLLRLLPRP</sequence>
<keyword evidence="3" id="KW-1185">Reference proteome</keyword>
<feature type="non-terminal residue" evidence="2">
    <location>
        <position position="112"/>
    </location>
</feature>
<accession>A0ABV1WJK1</accession>